<evidence type="ECO:0000313" key="4">
    <source>
        <dbReference type="Proteomes" id="UP000031668"/>
    </source>
</evidence>
<protein>
    <recommendedName>
        <fullName evidence="2">Tc1-like transposase DDE domain-containing protein</fullName>
    </recommendedName>
</protein>
<dbReference type="GO" id="GO:0003676">
    <property type="term" value="F:nucleic acid binding"/>
    <property type="evidence" value="ECO:0007669"/>
    <property type="project" value="InterPro"/>
</dbReference>
<reference evidence="3 4" key="1">
    <citation type="journal article" date="2014" name="Genome Biol. Evol.">
        <title>The genome of the myxosporean Thelohanellus kitauei shows adaptations to nutrient acquisition within its fish host.</title>
        <authorList>
            <person name="Yang Y."/>
            <person name="Xiong J."/>
            <person name="Zhou Z."/>
            <person name="Huo F."/>
            <person name="Miao W."/>
            <person name="Ran C."/>
            <person name="Liu Y."/>
            <person name="Zhang J."/>
            <person name="Feng J."/>
            <person name="Wang M."/>
            <person name="Wang M."/>
            <person name="Wang L."/>
            <person name="Yao B."/>
        </authorList>
    </citation>
    <scope>NUCLEOTIDE SEQUENCE [LARGE SCALE GENOMIC DNA]</scope>
    <source>
        <strain evidence="3">Wuqing</strain>
    </source>
</reference>
<sequence length="140" mass="16155">MSAPLPFLSLLALYIIVSKECISFHRDEIPQKILSTKSGVVHSETSERPYNRKVYAVFLTKLFRTLQLRVTPNEDIAMDNVGFHKCDEIKSLFSVNNYTVLYIPPYSPFLNPINEAFRKVKVIVRRSEPKNSELIHSIQN</sequence>
<name>A0A0C2MDG4_THEKT</name>
<feature type="chain" id="PRO_5002152064" description="Tc1-like transposase DDE domain-containing protein" evidence="1">
    <location>
        <begin position="20"/>
        <end position="140"/>
    </location>
</feature>
<feature type="signal peptide" evidence="1">
    <location>
        <begin position="1"/>
        <end position="19"/>
    </location>
</feature>
<dbReference type="PANTHER" id="PTHR46564:SF1">
    <property type="entry name" value="TRANSPOSASE"/>
    <property type="match status" value="1"/>
</dbReference>
<feature type="domain" description="Tc1-like transposase DDE" evidence="2">
    <location>
        <begin position="44"/>
        <end position="130"/>
    </location>
</feature>
<dbReference type="Pfam" id="PF13358">
    <property type="entry name" value="DDE_3"/>
    <property type="match status" value="1"/>
</dbReference>
<evidence type="ECO:0000259" key="2">
    <source>
        <dbReference type="Pfam" id="PF13358"/>
    </source>
</evidence>
<evidence type="ECO:0000313" key="3">
    <source>
        <dbReference type="EMBL" id="KII65176.1"/>
    </source>
</evidence>
<dbReference type="InterPro" id="IPR036397">
    <property type="entry name" value="RNaseH_sf"/>
</dbReference>
<dbReference type="PANTHER" id="PTHR46564">
    <property type="entry name" value="TRANSPOSASE"/>
    <property type="match status" value="1"/>
</dbReference>
<accession>A0A0C2MDG4</accession>
<dbReference type="Proteomes" id="UP000031668">
    <property type="component" value="Unassembled WGS sequence"/>
</dbReference>
<keyword evidence="1" id="KW-0732">Signal</keyword>
<dbReference type="Gene3D" id="3.30.420.10">
    <property type="entry name" value="Ribonuclease H-like superfamily/Ribonuclease H"/>
    <property type="match status" value="1"/>
</dbReference>
<dbReference type="AlphaFoldDB" id="A0A0C2MDG4"/>
<organism evidence="3 4">
    <name type="scientific">Thelohanellus kitauei</name>
    <name type="common">Myxosporean</name>
    <dbReference type="NCBI Taxonomy" id="669202"/>
    <lineage>
        <taxon>Eukaryota</taxon>
        <taxon>Metazoa</taxon>
        <taxon>Cnidaria</taxon>
        <taxon>Myxozoa</taxon>
        <taxon>Myxosporea</taxon>
        <taxon>Bivalvulida</taxon>
        <taxon>Platysporina</taxon>
        <taxon>Myxobolidae</taxon>
        <taxon>Thelohanellus</taxon>
    </lineage>
</organism>
<dbReference type="EMBL" id="JWZT01003973">
    <property type="protein sequence ID" value="KII65176.1"/>
    <property type="molecule type" value="Genomic_DNA"/>
</dbReference>
<dbReference type="OrthoDB" id="5977738at2759"/>
<comment type="caution">
    <text evidence="3">The sequence shown here is derived from an EMBL/GenBank/DDBJ whole genome shotgun (WGS) entry which is preliminary data.</text>
</comment>
<keyword evidence="4" id="KW-1185">Reference proteome</keyword>
<evidence type="ECO:0000256" key="1">
    <source>
        <dbReference type="SAM" id="SignalP"/>
    </source>
</evidence>
<proteinExistence type="predicted"/>
<gene>
    <name evidence="3" type="ORF">RF11_11570</name>
</gene>
<dbReference type="InterPro" id="IPR038717">
    <property type="entry name" value="Tc1-like_DDE_dom"/>
</dbReference>